<dbReference type="InterPro" id="IPR009712">
    <property type="entry name" value="Vibrio_phage_Vf33_Vpf117"/>
</dbReference>
<dbReference type="EMBL" id="JAKNAP010000126">
    <property type="protein sequence ID" value="MDE1359044.1"/>
    <property type="molecule type" value="Genomic_DNA"/>
</dbReference>
<dbReference type="AlphaFoldDB" id="A0A9X4J4N7"/>
<organism evidence="1 2">
    <name type="scientific">Vibrio aestuarianus</name>
    <dbReference type="NCBI Taxonomy" id="28171"/>
    <lineage>
        <taxon>Bacteria</taxon>
        <taxon>Pseudomonadati</taxon>
        <taxon>Pseudomonadota</taxon>
        <taxon>Gammaproteobacteria</taxon>
        <taxon>Vibrionales</taxon>
        <taxon>Vibrionaceae</taxon>
        <taxon>Vibrio</taxon>
    </lineage>
</organism>
<evidence type="ECO:0000313" key="1">
    <source>
        <dbReference type="EMBL" id="MDE1359044.1"/>
    </source>
</evidence>
<dbReference type="Proteomes" id="UP001140973">
    <property type="component" value="Unassembled WGS sequence"/>
</dbReference>
<proteinExistence type="predicted"/>
<comment type="caution">
    <text evidence="1">The sequence shown here is derived from an EMBL/GenBank/DDBJ whole genome shotgun (WGS) entry which is preliminary data.</text>
</comment>
<dbReference type="Pfam" id="PF06950">
    <property type="entry name" value="DUF1293"/>
    <property type="match status" value="1"/>
</dbReference>
<reference evidence="1" key="1">
    <citation type="submission" date="2022-02" db="EMBL/GenBank/DDBJ databases">
        <title>Emergence and expansion in Europe of a Vibrio aestuarianus clonal complex pathogenic for oysters.</title>
        <authorList>
            <person name="Mesnil A."/>
            <person name="Travers M.-A."/>
        </authorList>
    </citation>
    <scope>NUCLEOTIDE SEQUENCE</scope>
    <source>
        <strain evidence="1">151-ITT-15-cp-1</strain>
    </source>
</reference>
<gene>
    <name evidence="1" type="ORF">L9W73_17355</name>
</gene>
<protein>
    <submittedName>
        <fullName evidence="1">DUF1293 family protein</fullName>
    </submittedName>
</protein>
<evidence type="ECO:0000313" key="2">
    <source>
        <dbReference type="Proteomes" id="UP001140973"/>
    </source>
</evidence>
<dbReference type="RefSeq" id="WP_274674285.1">
    <property type="nucleotide sequence ID" value="NZ_JAKNAP010000126.1"/>
</dbReference>
<name>A0A9X4J4N7_9VIBR</name>
<accession>A0A9X4J4N7</accession>
<sequence length="121" mass="13668">MSRPSIFVLGISFFKNDFKGEFAQLNISRPLKPLNIDKSDFKMTRRTVGESGEVSKYDQPLIIDFTYALELERVGALVPRREYEVDLGLNMDDPLSGSVVTKLIPVDEDVKAHFKTCGLIK</sequence>